<dbReference type="HAMAP" id="MF_00336">
    <property type="entry name" value="BioD"/>
    <property type="match status" value="1"/>
</dbReference>
<name>A0A917FMB7_9BACL</name>
<gene>
    <name evidence="1 2" type="primary">bioD</name>
    <name evidence="2" type="ORF">GCM10010916_07270</name>
</gene>
<dbReference type="EMBL" id="BMGR01000002">
    <property type="protein sequence ID" value="GGF92440.1"/>
    <property type="molecule type" value="Genomic_DNA"/>
</dbReference>
<comment type="cofactor">
    <cofactor evidence="1">
        <name>Mg(2+)</name>
        <dbReference type="ChEBI" id="CHEBI:18420"/>
    </cofactor>
</comment>
<feature type="active site" evidence="1">
    <location>
        <position position="56"/>
    </location>
</feature>
<feature type="binding site" evidence="1">
    <location>
        <begin position="191"/>
        <end position="192"/>
    </location>
    <ligand>
        <name>ATP</name>
        <dbReference type="ChEBI" id="CHEBI:30616"/>
    </ligand>
</feature>
<keyword evidence="1" id="KW-0460">Magnesium</keyword>
<dbReference type="InterPro" id="IPR027417">
    <property type="entry name" value="P-loop_NTPase"/>
</dbReference>
<feature type="binding site" evidence="1">
    <location>
        <position position="60"/>
    </location>
    <ligand>
        <name>substrate</name>
    </ligand>
</feature>
<dbReference type="Pfam" id="PF13500">
    <property type="entry name" value="AAA_26"/>
    <property type="match status" value="1"/>
</dbReference>
<comment type="function">
    <text evidence="1">Catalyzes a mechanistically unusual reaction, the ATP-dependent insertion of CO2 between the N7 and N8 nitrogen atoms of 7,8-diaminopelargonic acid (DAPA, also called 7,8-diammoniononanoate) to form a ureido ring.</text>
</comment>
<comment type="subcellular location">
    <subcellularLocation>
        <location evidence="1">Cytoplasm</location>
    </subcellularLocation>
</comment>
<dbReference type="PANTHER" id="PTHR43210:SF5">
    <property type="entry name" value="DETHIOBIOTIN SYNTHETASE"/>
    <property type="match status" value="1"/>
</dbReference>
<dbReference type="SUPFAM" id="SSF52540">
    <property type="entry name" value="P-loop containing nucleoside triphosphate hydrolases"/>
    <property type="match status" value="1"/>
</dbReference>
<dbReference type="GO" id="GO:0004141">
    <property type="term" value="F:dethiobiotin synthase activity"/>
    <property type="evidence" value="ECO:0007669"/>
    <property type="project" value="UniProtKB-UniRule"/>
</dbReference>
<dbReference type="NCBIfam" id="TIGR00347">
    <property type="entry name" value="bioD"/>
    <property type="match status" value="1"/>
</dbReference>
<accession>A0A917FMB7</accession>
<dbReference type="InterPro" id="IPR004472">
    <property type="entry name" value="DTB_synth_BioD"/>
</dbReference>
<keyword evidence="1" id="KW-0093">Biotin biosynthesis</keyword>
<keyword evidence="1" id="KW-0436">Ligase</keyword>
<dbReference type="GO" id="GO:0005829">
    <property type="term" value="C:cytosol"/>
    <property type="evidence" value="ECO:0007669"/>
    <property type="project" value="TreeGrafter"/>
</dbReference>
<proteinExistence type="inferred from homology"/>
<dbReference type="CDD" id="cd03109">
    <property type="entry name" value="DTBS"/>
    <property type="match status" value="1"/>
</dbReference>
<dbReference type="EC" id="6.3.3.3" evidence="1"/>
<dbReference type="Proteomes" id="UP000644756">
    <property type="component" value="Unassembled WGS sequence"/>
</dbReference>
<dbReference type="RefSeq" id="WP_188529104.1">
    <property type="nucleotide sequence ID" value="NZ_BMGR01000002.1"/>
</dbReference>
<keyword evidence="3" id="KW-1185">Reference proteome</keyword>
<evidence type="ECO:0000313" key="3">
    <source>
        <dbReference type="Proteomes" id="UP000644756"/>
    </source>
</evidence>
<keyword evidence="1" id="KW-0479">Metal-binding</keyword>
<dbReference type="Gene3D" id="3.40.50.300">
    <property type="entry name" value="P-loop containing nucleotide triphosphate hydrolases"/>
    <property type="match status" value="1"/>
</dbReference>
<sequence length="257" mass="27468">MSDLRKAAAGTHEHHSSRGWRGLFVTGTDTEVGKTFVTAAIAAALRQDGLDVGLWKPVQSGAPHGSADSDAHRLQRWSGVDDPPERIAPFSFEAPLAPCLAAREAGVELTLERLIAGGRPLMERHDALLVEGAGGLAAPLTAQELVVDMINELGMPVLIVARPGLGTVNHTLLTLAMLRQRRIPVVGVVLNDVIPTSPGLDPSRPVNGELIARYGNIPVLGRFPYLAGRPDGNQLLHEAARHIDLASIRAALRHQRD</sequence>
<comment type="subunit">
    <text evidence="1">Homodimer.</text>
</comment>
<keyword evidence="1" id="KW-0067">ATP-binding</keyword>
<dbReference type="GO" id="GO:0005524">
    <property type="term" value="F:ATP binding"/>
    <property type="evidence" value="ECO:0007669"/>
    <property type="project" value="UniProtKB-UniRule"/>
</dbReference>
<feature type="binding site" evidence="1">
    <location>
        <begin position="31"/>
        <end position="36"/>
    </location>
    <ligand>
        <name>ATP</name>
        <dbReference type="ChEBI" id="CHEBI:30616"/>
    </ligand>
</feature>
<keyword evidence="1" id="KW-0963">Cytoplasm</keyword>
<feature type="binding site" evidence="1">
    <location>
        <position position="35"/>
    </location>
    <ligand>
        <name>Mg(2+)</name>
        <dbReference type="ChEBI" id="CHEBI:18420"/>
    </ligand>
</feature>
<dbReference type="PIRSF" id="PIRSF006755">
    <property type="entry name" value="DTB_synth"/>
    <property type="match status" value="1"/>
</dbReference>
<dbReference type="AlphaFoldDB" id="A0A917FMB7"/>
<comment type="caution">
    <text evidence="1">Lacks conserved residue(s) required for the propagation of feature annotation.</text>
</comment>
<feature type="binding site" evidence="1">
    <location>
        <begin position="224"/>
        <end position="226"/>
    </location>
    <ligand>
        <name>ATP</name>
        <dbReference type="ChEBI" id="CHEBI:30616"/>
    </ligand>
</feature>
<comment type="catalytic activity">
    <reaction evidence="1">
        <text>(7R,8S)-7,8-diammoniononanoate + CO2 + ATP = (4R,5S)-dethiobiotin + ADP + phosphate + 3 H(+)</text>
        <dbReference type="Rhea" id="RHEA:15805"/>
        <dbReference type="ChEBI" id="CHEBI:15378"/>
        <dbReference type="ChEBI" id="CHEBI:16526"/>
        <dbReference type="ChEBI" id="CHEBI:30616"/>
        <dbReference type="ChEBI" id="CHEBI:43474"/>
        <dbReference type="ChEBI" id="CHEBI:149469"/>
        <dbReference type="ChEBI" id="CHEBI:149473"/>
        <dbReference type="ChEBI" id="CHEBI:456216"/>
        <dbReference type="EC" id="6.3.3.3"/>
    </reaction>
</comment>
<reference evidence="2" key="2">
    <citation type="submission" date="2020-09" db="EMBL/GenBank/DDBJ databases">
        <authorList>
            <person name="Sun Q."/>
            <person name="Zhou Y."/>
        </authorList>
    </citation>
    <scope>NUCLEOTIDE SEQUENCE</scope>
    <source>
        <strain evidence="2">CGMCC 1.12987</strain>
    </source>
</reference>
<dbReference type="GO" id="GO:0009102">
    <property type="term" value="P:biotin biosynthetic process"/>
    <property type="evidence" value="ECO:0007669"/>
    <property type="project" value="UniProtKB-UniRule"/>
</dbReference>
<organism evidence="2 3">
    <name type="scientific">Paenibacillus abyssi</name>
    <dbReference type="NCBI Taxonomy" id="1340531"/>
    <lineage>
        <taxon>Bacteria</taxon>
        <taxon>Bacillati</taxon>
        <taxon>Bacillota</taxon>
        <taxon>Bacilli</taxon>
        <taxon>Bacillales</taxon>
        <taxon>Paenibacillaceae</taxon>
        <taxon>Paenibacillus</taxon>
    </lineage>
</organism>
<feature type="binding site" evidence="1">
    <location>
        <position position="131"/>
    </location>
    <ligand>
        <name>Mg(2+)</name>
        <dbReference type="ChEBI" id="CHEBI:18420"/>
    </ligand>
</feature>
<comment type="similarity">
    <text evidence="1">Belongs to the dethiobiotin synthetase family.</text>
</comment>
<evidence type="ECO:0000256" key="1">
    <source>
        <dbReference type="HAMAP-Rule" id="MF_00336"/>
    </source>
</evidence>
<protein>
    <recommendedName>
        <fullName evidence="1">ATP-dependent dethiobiotin synthetase BioD</fullName>
        <ecNumber evidence="1">6.3.3.3</ecNumber>
    </recommendedName>
    <alternativeName>
        <fullName evidence="1">DTB synthetase</fullName>
        <shortName evidence="1">DTBS</shortName>
    </alternativeName>
    <alternativeName>
        <fullName evidence="1">Dethiobiotin synthase</fullName>
    </alternativeName>
</protein>
<keyword evidence="1" id="KW-0547">Nucleotide-binding</keyword>
<dbReference type="PANTHER" id="PTHR43210">
    <property type="entry name" value="DETHIOBIOTIN SYNTHETASE"/>
    <property type="match status" value="1"/>
</dbReference>
<evidence type="ECO:0000313" key="2">
    <source>
        <dbReference type="EMBL" id="GGF92440.1"/>
    </source>
</evidence>
<feature type="binding site" evidence="1">
    <location>
        <begin position="131"/>
        <end position="134"/>
    </location>
    <ligand>
        <name>ATP</name>
        <dbReference type="ChEBI" id="CHEBI:30616"/>
    </ligand>
</feature>
<feature type="binding site" evidence="1">
    <location>
        <position position="70"/>
    </location>
    <ligand>
        <name>ATP</name>
        <dbReference type="ChEBI" id="CHEBI:30616"/>
    </ligand>
</feature>
<comment type="pathway">
    <text evidence="1">Cofactor biosynthesis; biotin biosynthesis; biotin from 7,8-diaminononanoate: step 1/2.</text>
</comment>
<reference evidence="2" key="1">
    <citation type="journal article" date="2014" name="Int. J. Syst. Evol. Microbiol.">
        <title>Complete genome sequence of Corynebacterium casei LMG S-19264T (=DSM 44701T), isolated from a smear-ripened cheese.</title>
        <authorList>
            <consortium name="US DOE Joint Genome Institute (JGI-PGF)"/>
            <person name="Walter F."/>
            <person name="Albersmeier A."/>
            <person name="Kalinowski J."/>
            <person name="Ruckert C."/>
        </authorList>
    </citation>
    <scope>NUCLEOTIDE SEQUENCE</scope>
    <source>
        <strain evidence="2">CGMCC 1.12987</strain>
    </source>
</reference>
<comment type="caution">
    <text evidence="2">The sequence shown here is derived from an EMBL/GenBank/DDBJ whole genome shotgun (WGS) entry which is preliminary data.</text>
</comment>
<dbReference type="GO" id="GO:0000287">
    <property type="term" value="F:magnesium ion binding"/>
    <property type="evidence" value="ECO:0007669"/>
    <property type="project" value="UniProtKB-UniRule"/>
</dbReference>
<feature type="binding site" evidence="1">
    <location>
        <position position="70"/>
    </location>
    <ligand>
        <name>Mg(2+)</name>
        <dbReference type="ChEBI" id="CHEBI:18420"/>
    </ligand>
</feature>